<evidence type="ECO:0000256" key="6">
    <source>
        <dbReference type="SAM" id="Phobius"/>
    </source>
</evidence>
<name>A0A914CCY4_9BILA</name>
<protein>
    <submittedName>
        <fullName evidence="8">Zinc transporter ZIP1</fullName>
    </submittedName>
</protein>
<dbReference type="WBParaSite" id="ACRNAN_Path_79.g293.t2">
    <property type="protein sequence ID" value="ACRNAN_Path_79.g293.t2"/>
    <property type="gene ID" value="ACRNAN_Path_79.g293"/>
</dbReference>
<dbReference type="PANTHER" id="PTHR11040:SF219">
    <property type="entry name" value="ZRT (ZRT), IRT- (IRT-) LIKE PROTEIN TRANSPORTER"/>
    <property type="match status" value="1"/>
</dbReference>
<evidence type="ECO:0000256" key="1">
    <source>
        <dbReference type="ARBA" id="ARBA00004141"/>
    </source>
</evidence>
<evidence type="ECO:0000256" key="5">
    <source>
        <dbReference type="SAM" id="MobiDB-lite"/>
    </source>
</evidence>
<dbReference type="GO" id="GO:0005886">
    <property type="term" value="C:plasma membrane"/>
    <property type="evidence" value="ECO:0007669"/>
    <property type="project" value="TreeGrafter"/>
</dbReference>
<evidence type="ECO:0000256" key="2">
    <source>
        <dbReference type="ARBA" id="ARBA00022692"/>
    </source>
</evidence>
<keyword evidence="4 6" id="KW-0472">Membrane</keyword>
<feature type="transmembrane region" description="Helical" evidence="6">
    <location>
        <begin position="92"/>
        <end position="117"/>
    </location>
</feature>
<feature type="transmembrane region" description="Helical" evidence="6">
    <location>
        <begin position="287"/>
        <end position="307"/>
    </location>
</feature>
<feature type="transmembrane region" description="Helical" evidence="6">
    <location>
        <begin position="314"/>
        <end position="338"/>
    </location>
</feature>
<dbReference type="InterPro" id="IPR003689">
    <property type="entry name" value="ZIP"/>
</dbReference>
<feature type="region of interest" description="Disordered" evidence="5">
    <location>
        <begin position="410"/>
        <end position="432"/>
    </location>
</feature>
<evidence type="ECO:0000313" key="8">
    <source>
        <dbReference type="WBParaSite" id="ACRNAN_Path_79.g293.t2"/>
    </source>
</evidence>
<dbReference type="PANTHER" id="PTHR11040">
    <property type="entry name" value="ZINC/IRON TRANSPORTER"/>
    <property type="match status" value="1"/>
</dbReference>
<sequence length="432" mass="48387">MDLMILKVILVAVMIVLTLIAGAFPVRLLNLLRKRASLAETQRKKRVVSLTLCLLTCFSGGVFLATCFMHLLPELNDHLDYFQERYKYHVDYPIAELLSCCGFFLLFFLEELVLFVVPSAAHGHSHGRKHSHHEENNHHGTLPRLQTVLYGNGTTLDRENHTCNLLLQDQEIEAETPVHPNTYAIKAVENGVNHSGTIKNNVADHICPNHKEYGTFSTEYVVLAEPERCERNCETIDEHPPILMKSQPHAHSHGVRSITFVLAISFHSIVEGLALGVQNDAAKVSAIFLSLMVHKLIVAFSVGLQLARTHAHALHWVCASVLLFSLMTPLGALIGMFVQSSLLNDYLRDLLILVFQGLAVGTFLYVTFFEVLIHERDNEHPNLLKLLMMIIGFTLIGLLRLITEGHSHGAGDEHAHDHHIHPSNHTGHIHVD</sequence>
<dbReference type="Pfam" id="PF02535">
    <property type="entry name" value="Zip"/>
    <property type="match status" value="1"/>
</dbReference>
<evidence type="ECO:0000256" key="3">
    <source>
        <dbReference type="ARBA" id="ARBA00022989"/>
    </source>
</evidence>
<reference evidence="8" key="1">
    <citation type="submission" date="2022-11" db="UniProtKB">
        <authorList>
            <consortium name="WormBaseParasite"/>
        </authorList>
    </citation>
    <scope>IDENTIFICATION</scope>
</reference>
<feature type="transmembrane region" description="Helical" evidence="6">
    <location>
        <begin position="6"/>
        <end position="26"/>
    </location>
</feature>
<comment type="subcellular location">
    <subcellularLocation>
        <location evidence="1">Membrane</location>
        <topology evidence="1">Multi-pass membrane protein</topology>
    </subcellularLocation>
</comment>
<feature type="transmembrane region" description="Helical" evidence="6">
    <location>
        <begin position="47"/>
        <end position="72"/>
    </location>
</feature>
<organism evidence="7 8">
    <name type="scientific">Acrobeloides nanus</name>
    <dbReference type="NCBI Taxonomy" id="290746"/>
    <lineage>
        <taxon>Eukaryota</taxon>
        <taxon>Metazoa</taxon>
        <taxon>Ecdysozoa</taxon>
        <taxon>Nematoda</taxon>
        <taxon>Chromadorea</taxon>
        <taxon>Rhabditida</taxon>
        <taxon>Tylenchina</taxon>
        <taxon>Cephalobomorpha</taxon>
        <taxon>Cephaloboidea</taxon>
        <taxon>Cephalobidae</taxon>
        <taxon>Acrobeloides</taxon>
    </lineage>
</organism>
<dbReference type="Proteomes" id="UP000887540">
    <property type="component" value="Unplaced"/>
</dbReference>
<feature type="transmembrane region" description="Helical" evidence="6">
    <location>
        <begin position="350"/>
        <end position="371"/>
    </location>
</feature>
<feature type="transmembrane region" description="Helical" evidence="6">
    <location>
        <begin position="254"/>
        <end position="275"/>
    </location>
</feature>
<evidence type="ECO:0000313" key="7">
    <source>
        <dbReference type="Proteomes" id="UP000887540"/>
    </source>
</evidence>
<feature type="transmembrane region" description="Helical" evidence="6">
    <location>
        <begin position="383"/>
        <end position="402"/>
    </location>
</feature>
<keyword evidence="2 6" id="KW-0812">Transmembrane</keyword>
<accession>A0A914CCY4</accession>
<keyword evidence="7" id="KW-1185">Reference proteome</keyword>
<dbReference type="AlphaFoldDB" id="A0A914CCY4"/>
<proteinExistence type="predicted"/>
<evidence type="ECO:0000256" key="4">
    <source>
        <dbReference type="ARBA" id="ARBA00023136"/>
    </source>
</evidence>
<dbReference type="GO" id="GO:0005385">
    <property type="term" value="F:zinc ion transmembrane transporter activity"/>
    <property type="evidence" value="ECO:0007669"/>
    <property type="project" value="TreeGrafter"/>
</dbReference>
<keyword evidence="3 6" id="KW-1133">Transmembrane helix</keyword>